<organism evidence="4 5">
    <name type="scientific">Ananas comosus</name>
    <name type="common">Pineapple</name>
    <name type="synonym">Ananas ananas</name>
    <dbReference type="NCBI Taxonomy" id="4615"/>
    <lineage>
        <taxon>Eukaryota</taxon>
        <taxon>Viridiplantae</taxon>
        <taxon>Streptophyta</taxon>
        <taxon>Embryophyta</taxon>
        <taxon>Tracheophyta</taxon>
        <taxon>Spermatophyta</taxon>
        <taxon>Magnoliopsida</taxon>
        <taxon>Liliopsida</taxon>
        <taxon>Poales</taxon>
        <taxon>Bromeliaceae</taxon>
        <taxon>Bromelioideae</taxon>
        <taxon>Ananas</taxon>
    </lineage>
</organism>
<evidence type="ECO:0000313" key="4">
    <source>
        <dbReference type="EMBL" id="OAY65115.1"/>
    </source>
</evidence>
<protein>
    <submittedName>
        <fullName evidence="4">Haloalkane dehalogenase</fullName>
    </submittedName>
</protein>
<dbReference type="InterPro" id="IPR050228">
    <property type="entry name" value="Carboxylesterase_BioH"/>
</dbReference>
<reference evidence="4 5" key="1">
    <citation type="journal article" date="2016" name="DNA Res.">
        <title>The draft genome of MD-2 pineapple using hybrid error correction of long reads.</title>
        <authorList>
            <person name="Redwan R.M."/>
            <person name="Saidin A."/>
            <person name="Kumar S.V."/>
        </authorList>
    </citation>
    <scope>NUCLEOTIDE SEQUENCE [LARGE SCALE GENOMIC DNA]</scope>
    <source>
        <strain evidence="5">cv. MD2</strain>
        <tissue evidence="4">Leaf</tissue>
    </source>
</reference>
<dbReference type="InterPro" id="IPR000073">
    <property type="entry name" value="AB_hydrolase_1"/>
</dbReference>
<dbReference type="AlphaFoldDB" id="A0A199UKK4"/>
<gene>
    <name evidence="4" type="ORF">ACMD2_21632</name>
</gene>
<evidence type="ECO:0000313" key="5">
    <source>
        <dbReference type="Proteomes" id="UP000092600"/>
    </source>
</evidence>
<dbReference type="GO" id="GO:0009507">
    <property type="term" value="C:chloroplast"/>
    <property type="evidence" value="ECO:0007669"/>
    <property type="project" value="TreeGrafter"/>
</dbReference>
<dbReference type="Pfam" id="PF00561">
    <property type="entry name" value="Abhydrolase_1"/>
    <property type="match status" value="1"/>
</dbReference>
<dbReference type="Proteomes" id="UP000092600">
    <property type="component" value="Unassembled WGS sequence"/>
</dbReference>
<dbReference type="PANTHER" id="PTHR43194">
    <property type="entry name" value="HYDROLASE ALPHA/BETA FOLD FAMILY"/>
    <property type="match status" value="1"/>
</dbReference>
<dbReference type="EMBL" id="LSRQ01007276">
    <property type="protein sequence ID" value="OAY65115.1"/>
    <property type="molecule type" value="Genomic_DNA"/>
</dbReference>
<dbReference type="SUPFAM" id="SSF53474">
    <property type="entry name" value="alpha/beta-Hydrolases"/>
    <property type="match status" value="1"/>
</dbReference>
<feature type="transmembrane region" description="Helical" evidence="2">
    <location>
        <begin position="223"/>
        <end position="243"/>
    </location>
</feature>
<dbReference type="Gene3D" id="3.40.50.1820">
    <property type="entry name" value="alpha/beta hydrolase"/>
    <property type="match status" value="1"/>
</dbReference>
<feature type="compositionally biased region" description="Basic residues" evidence="1">
    <location>
        <begin position="318"/>
        <end position="337"/>
    </location>
</feature>
<name>A0A199UKK4_ANACO</name>
<evidence type="ECO:0000256" key="1">
    <source>
        <dbReference type="SAM" id="MobiDB-lite"/>
    </source>
</evidence>
<feature type="region of interest" description="Disordered" evidence="1">
    <location>
        <begin position="353"/>
        <end position="391"/>
    </location>
</feature>
<comment type="caution">
    <text evidence="4">The sequence shown here is derived from an EMBL/GenBank/DDBJ whole genome shotgun (WGS) entry which is preliminary data.</text>
</comment>
<keyword evidence="2" id="KW-0812">Transmembrane</keyword>
<proteinExistence type="predicted"/>
<keyword evidence="2" id="KW-1133">Transmembrane helix</keyword>
<evidence type="ECO:0000259" key="3">
    <source>
        <dbReference type="Pfam" id="PF00561"/>
    </source>
</evidence>
<keyword evidence="2" id="KW-0472">Membrane</keyword>
<feature type="compositionally biased region" description="Basic residues" evidence="1">
    <location>
        <begin position="273"/>
        <end position="283"/>
    </location>
</feature>
<feature type="region of interest" description="Disordered" evidence="1">
    <location>
        <begin position="248"/>
        <end position="295"/>
    </location>
</feature>
<dbReference type="InterPro" id="IPR029058">
    <property type="entry name" value="AB_hydrolase_fold"/>
</dbReference>
<feature type="domain" description="AB hydrolase-1" evidence="3">
    <location>
        <begin position="25"/>
        <end position="133"/>
    </location>
</feature>
<feature type="compositionally biased region" description="Low complexity" evidence="1">
    <location>
        <begin position="378"/>
        <end position="391"/>
    </location>
</feature>
<evidence type="ECO:0000256" key="2">
    <source>
        <dbReference type="SAM" id="Phobius"/>
    </source>
</evidence>
<dbReference type="PANTHER" id="PTHR43194:SF2">
    <property type="entry name" value="PEROXISOMAL MEMBRANE PROTEIN LPX1"/>
    <property type="match status" value="1"/>
</dbReference>
<sequence length="391" mass="42996">MAAGGSGAERHLGRQTGSVDNPRGTIVFIHGAPTQSYSYRVVMSQMAEIGYHCFAPDWIGFGFSDKPQPGYGFNYTEEEFHSALDKLLDVLNITCPFILVSQGFLVGSYGLTWALKNTNKILKLVILNSPLNISSPLPGLFQKLRIPLYGEFTCQNAVMAERFIEAELLFCGLRVSSAVRTEIFSYGIINPNPNPSPLFFPLLVLLRSCRRCRRRRASRRRSLFSSFFFSLSLSLFFGFVGGGDPSPFVSSRCRPRPPPTSPQDTGRPSPTLPRRHRALRSRRGQGEGSRPRAAVGSLSAAVVGLRCHRPSLGCAATGRRRRRWSQGGRQRCRRHPRATAAARDSALAAGLVGSAPVAPRRRCLPPSAKGLGRLPWVRRPSPSRSSPCCDP</sequence>
<dbReference type="STRING" id="4615.A0A199UKK4"/>
<feature type="region of interest" description="Disordered" evidence="1">
    <location>
        <begin position="318"/>
        <end position="339"/>
    </location>
</feature>
<accession>A0A199UKK4</accession>